<keyword evidence="5 15" id="KW-0808">Transferase</keyword>
<reference evidence="18" key="1">
    <citation type="journal article" date="2009" name="Rice">
        <title>De Novo Next Generation Sequencing of Plant Genomes.</title>
        <authorList>
            <person name="Rounsley S."/>
            <person name="Marri P.R."/>
            <person name="Yu Y."/>
            <person name="He R."/>
            <person name="Sisneros N."/>
            <person name="Goicoechea J.L."/>
            <person name="Lee S.J."/>
            <person name="Angelova A."/>
            <person name="Kudrna D."/>
            <person name="Luo M."/>
            <person name="Affourtit J."/>
            <person name="Desany B."/>
            <person name="Knight J."/>
            <person name="Niazi F."/>
            <person name="Egholm M."/>
            <person name="Wing R.A."/>
        </authorList>
    </citation>
    <scope>NUCLEOTIDE SEQUENCE [LARGE SCALE GENOMIC DNA]</scope>
    <source>
        <strain evidence="18">cv. IRGC 105608</strain>
    </source>
</reference>
<dbReference type="PROSITE" id="PS51678">
    <property type="entry name" value="SAM_MT_PRMT"/>
    <property type="match status" value="1"/>
</dbReference>
<dbReference type="Pfam" id="PF13649">
    <property type="entry name" value="Methyltransf_25"/>
    <property type="match status" value="1"/>
</dbReference>
<proteinExistence type="predicted"/>
<dbReference type="eggNOG" id="KOG3426">
    <property type="taxonomic scope" value="Eukaryota"/>
</dbReference>
<dbReference type="FunFam" id="2.70.160.11:FF:000015">
    <property type="entry name" value="Probable protein arginine N-methyltransferase 3"/>
    <property type="match status" value="1"/>
</dbReference>
<dbReference type="GO" id="GO:0032259">
    <property type="term" value="P:methylation"/>
    <property type="evidence" value="ECO:0007669"/>
    <property type="project" value="UniProtKB-KW"/>
</dbReference>
<evidence type="ECO:0000256" key="3">
    <source>
        <dbReference type="ARBA" id="ARBA00022490"/>
    </source>
</evidence>
<evidence type="ECO:0000256" key="8">
    <source>
        <dbReference type="ARBA" id="ARBA00022737"/>
    </source>
</evidence>
<dbReference type="Gene3D" id="2.70.160.11">
    <property type="entry name" value="Hnrnp arginine n-methyltransferase1"/>
    <property type="match status" value="1"/>
</dbReference>
<dbReference type="InterPro" id="IPR036236">
    <property type="entry name" value="Znf_C2H2_sf"/>
</dbReference>
<feature type="compositionally biased region" description="Low complexity" evidence="16">
    <location>
        <begin position="667"/>
        <end position="676"/>
    </location>
</feature>
<accession>A0A0D3GU31</accession>
<evidence type="ECO:0000256" key="4">
    <source>
        <dbReference type="ARBA" id="ARBA00022603"/>
    </source>
</evidence>
<evidence type="ECO:0000256" key="1">
    <source>
        <dbReference type="ARBA" id="ARBA00004514"/>
    </source>
</evidence>
<dbReference type="GO" id="GO:0035242">
    <property type="term" value="F:protein-arginine omega-N asymmetric methyltransferase activity"/>
    <property type="evidence" value="ECO:0007669"/>
    <property type="project" value="UniProtKB-EC"/>
</dbReference>
<keyword evidence="6 15" id="KW-0949">S-adenosyl-L-methionine</keyword>
<dbReference type="PaxDb" id="65489-OBART07G23750.1"/>
<evidence type="ECO:0000256" key="15">
    <source>
        <dbReference type="PROSITE-ProRule" id="PRU01015"/>
    </source>
</evidence>
<dbReference type="SUPFAM" id="SSF53335">
    <property type="entry name" value="S-adenosyl-L-methionine-dependent methyltransferases"/>
    <property type="match status" value="1"/>
</dbReference>
<dbReference type="SUPFAM" id="SSF57667">
    <property type="entry name" value="beta-beta-alpha zinc fingers"/>
    <property type="match status" value="1"/>
</dbReference>
<dbReference type="PANTHER" id="PTHR11006">
    <property type="entry name" value="PROTEIN ARGININE N-METHYLTRANSFERASE"/>
    <property type="match status" value="1"/>
</dbReference>
<evidence type="ECO:0000256" key="16">
    <source>
        <dbReference type="SAM" id="MobiDB-lite"/>
    </source>
</evidence>
<dbReference type="InterPro" id="IPR045299">
    <property type="entry name" value="Complex1_LYR_NDUFA6_LYRM6"/>
</dbReference>
<evidence type="ECO:0000256" key="11">
    <source>
        <dbReference type="ARBA" id="ARBA00047384"/>
    </source>
</evidence>
<feature type="compositionally biased region" description="Acidic residues" evidence="16">
    <location>
        <begin position="18"/>
        <end position="42"/>
    </location>
</feature>
<feature type="domain" description="C2H2-type" evidence="17">
    <location>
        <begin position="54"/>
        <end position="75"/>
    </location>
</feature>
<dbReference type="HOGENOM" id="CLU_017375_6_1_1"/>
<dbReference type="FunFam" id="3.40.50.150:FF:000016">
    <property type="entry name" value="Protein arginine N-methyltransferase 6"/>
    <property type="match status" value="1"/>
</dbReference>
<dbReference type="Proteomes" id="UP000026960">
    <property type="component" value="Chromosome 7"/>
</dbReference>
<keyword evidence="7" id="KW-0479">Metal-binding</keyword>
<evidence type="ECO:0000256" key="5">
    <source>
        <dbReference type="ARBA" id="ARBA00022679"/>
    </source>
</evidence>
<name>A0A0D3GU31_9ORYZ</name>
<evidence type="ECO:0000259" key="17">
    <source>
        <dbReference type="PROSITE" id="PS00028"/>
    </source>
</evidence>
<comment type="catalytic activity">
    <reaction evidence="12">
        <text>L-arginyl-[protein] + S-adenosyl-L-methionine = N(omega)-methyl-L-arginyl-[protein] + S-adenosyl-L-homocysteine + H(+)</text>
        <dbReference type="Rhea" id="RHEA:48100"/>
        <dbReference type="Rhea" id="RHEA-COMP:10532"/>
        <dbReference type="Rhea" id="RHEA-COMP:11990"/>
        <dbReference type="ChEBI" id="CHEBI:15378"/>
        <dbReference type="ChEBI" id="CHEBI:29965"/>
        <dbReference type="ChEBI" id="CHEBI:57856"/>
        <dbReference type="ChEBI" id="CHEBI:59789"/>
        <dbReference type="ChEBI" id="CHEBI:65280"/>
    </reaction>
    <physiologicalReaction direction="left-to-right" evidence="12">
        <dbReference type="Rhea" id="RHEA:48101"/>
    </physiologicalReaction>
</comment>
<feature type="region of interest" description="Disordered" evidence="16">
    <location>
        <begin position="667"/>
        <end position="707"/>
    </location>
</feature>
<evidence type="ECO:0000313" key="19">
    <source>
        <dbReference type="Proteomes" id="UP000026960"/>
    </source>
</evidence>
<dbReference type="Gramene" id="OBART07G23750.1">
    <property type="protein sequence ID" value="OBART07G23750.1"/>
    <property type="gene ID" value="OBART07G23750"/>
</dbReference>
<dbReference type="InterPro" id="IPR041698">
    <property type="entry name" value="Methyltransf_25"/>
</dbReference>
<dbReference type="InterPro" id="IPR025799">
    <property type="entry name" value="Arg_MeTrfase"/>
</dbReference>
<evidence type="ECO:0000256" key="6">
    <source>
        <dbReference type="ARBA" id="ARBA00022691"/>
    </source>
</evidence>
<evidence type="ECO:0000256" key="2">
    <source>
        <dbReference type="ARBA" id="ARBA00011925"/>
    </source>
</evidence>
<dbReference type="GO" id="GO:0008270">
    <property type="term" value="F:zinc ion binding"/>
    <property type="evidence" value="ECO:0007669"/>
    <property type="project" value="UniProtKB-KW"/>
</dbReference>
<dbReference type="PANTHER" id="PTHR11006:SF89">
    <property type="entry name" value="PROTEIN ARGININE N-METHYLTRANSFERASE 3-RELATED"/>
    <property type="match status" value="1"/>
</dbReference>
<comment type="subcellular location">
    <subcellularLocation>
        <location evidence="1">Cytoplasm</location>
        <location evidence="1">Cytosol</location>
    </subcellularLocation>
</comment>
<evidence type="ECO:0000256" key="9">
    <source>
        <dbReference type="ARBA" id="ARBA00022771"/>
    </source>
</evidence>
<keyword evidence="19" id="KW-1185">Reference proteome</keyword>
<dbReference type="GO" id="GO:0045271">
    <property type="term" value="C:respiratory chain complex I"/>
    <property type="evidence" value="ECO:0007669"/>
    <property type="project" value="InterPro"/>
</dbReference>
<evidence type="ECO:0000256" key="10">
    <source>
        <dbReference type="ARBA" id="ARBA00022833"/>
    </source>
</evidence>
<dbReference type="GO" id="GO:0042054">
    <property type="term" value="F:histone methyltransferase activity"/>
    <property type="evidence" value="ECO:0007669"/>
    <property type="project" value="TreeGrafter"/>
</dbReference>
<dbReference type="InterPro" id="IPR055135">
    <property type="entry name" value="PRMT_dom"/>
</dbReference>
<comment type="function">
    <text evidence="13">Protein-arginine N-methyltransferase that catalyzes both the monomethylation and asymmetric dimethylation of the guanidino nitrogens of arginine residues in target proteins, and therefore falls into the group of type I methyltransferases.</text>
</comment>
<protein>
    <recommendedName>
        <fullName evidence="14">Probable protein arginine N-methyltransferase 3</fullName>
        <ecNumber evidence="2">2.1.1.319</ecNumber>
    </recommendedName>
</protein>
<keyword evidence="3" id="KW-0963">Cytoplasm</keyword>
<dbReference type="PROSITE" id="PS00028">
    <property type="entry name" value="ZINC_FINGER_C2H2_1"/>
    <property type="match status" value="1"/>
</dbReference>
<dbReference type="GO" id="GO:0005829">
    <property type="term" value="C:cytosol"/>
    <property type="evidence" value="ECO:0007669"/>
    <property type="project" value="UniProtKB-SubCell"/>
</dbReference>
<keyword evidence="4 15" id="KW-0489">Methyltransferase</keyword>
<dbReference type="AlphaFoldDB" id="A0A0D3GU31"/>
<evidence type="ECO:0000256" key="7">
    <source>
        <dbReference type="ARBA" id="ARBA00022723"/>
    </source>
</evidence>
<reference evidence="18" key="2">
    <citation type="submission" date="2015-03" db="UniProtKB">
        <authorList>
            <consortium name="EnsemblPlants"/>
        </authorList>
    </citation>
    <scope>IDENTIFICATION</scope>
</reference>
<feature type="compositionally biased region" description="Low complexity" evidence="16">
    <location>
        <begin position="684"/>
        <end position="695"/>
    </location>
</feature>
<dbReference type="eggNOG" id="KOG1499">
    <property type="taxonomic scope" value="Eukaryota"/>
</dbReference>
<dbReference type="Gene3D" id="3.40.50.150">
    <property type="entry name" value="Vaccinia Virus protein VP39"/>
    <property type="match status" value="1"/>
</dbReference>
<keyword evidence="10" id="KW-0862">Zinc</keyword>
<feature type="compositionally biased region" description="Basic and acidic residues" evidence="16">
    <location>
        <begin position="1"/>
        <end position="17"/>
    </location>
</feature>
<dbReference type="InterPro" id="IPR049482">
    <property type="entry name" value="ANM3-like_C2H2_Zf"/>
</dbReference>
<dbReference type="InterPro" id="IPR013087">
    <property type="entry name" value="Znf_C2H2_type"/>
</dbReference>
<dbReference type="Pfam" id="PF22528">
    <property type="entry name" value="PRMT_C"/>
    <property type="match status" value="1"/>
</dbReference>
<dbReference type="EnsemblPlants" id="OBART07G23750.1">
    <property type="protein sequence ID" value="OBART07G23750.1"/>
    <property type="gene ID" value="OBART07G23750"/>
</dbReference>
<sequence length="840" mass="92795">MATREHELRPEQERLGEDREEYEDGEEEEEEGEEGWDDWESDGEGGGGGGGLLCLFCSARFDSESSLFSHCASEHRFDFYRVVKETGMDFYGCIKLINFVRSKVAENKCWSCGQVFSSNSELCGHLHALEIPQLEGKVPWGDDVYLKPFLEDDSLLHSLSVFDDDDEDDCGMPMEKGGCSAGNGSLAETCESNLKSIINDGSDVIDRFERTCTIESTDGECSGSLAQEPSDKQLKIARASAAARGIKSVDESYFGSYSSFGIHREMLGDKVRTEAYRDALLGNPSLMNGATVLDVGCGTGILSLFAAKAGASRVIAVDGSAKMVSVATEVAKSNGFLYDENMEMQQKRDTQVITVVHTKAEELNHKIQVPSNKFDVLVSEWMGYCLLYESMLSSVLYARDHFLKPGGAILPDTATIFGAGFGKGGTSLPFWENVYGFDMSCIGKEVTGNSARFPVVDILASEDIVTETAVLNSFDLATMKENEMDFTSSFELRLSESGVSQSGVTWCYGIILWFDTGFTNRFCKEKPVNLSTSPFSTPTHWSQTIFTFEEPIAMAKEESAVVSSASVGTDECPAVMIRSRISIVRASEHRSIDISIETAGISSDGRKRSWPVQIFNLPWALASSASQDSTRPISTHQIPNLEAIRRLVIGNKAARGFRYPSLSLSELESTTTTTTTNRSHRRAAAQQTAAAAGGERPIRRRREGEREREMAFTMRAVKVPPNSASLEEARHRVFDFFRQACRAIPSIMEIYNLDDVVTPSQLRSTIAKEIRKNQGVTNPKVIDMLLFKGMEELGNITEHAKQRHHVIGQYVVGQKGLVQDMEKDQGSSDFLKKFYTSNYS</sequence>
<dbReference type="GO" id="GO:0005634">
    <property type="term" value="C:nucleus"/>
    <property type="evidence" value="ECO:0007669"/>
    <property type="project" value="TreeGrafter"/>
</dbReference>
<comment type="catalytic activity">
    <reaction evidence="11">
        <text>L-arginyl-[protein] + 2 S-adenosyl-L-methionine = N(omega),N(omega)-dimethyl-L-arginyl-[protein] + 2 S-adenosyl-L-homocysteine + 2 H(+)</text>
        <dbReference type="Rhea" id="RHEA:48096"/>
        <dbReference type="Rhea" id="RHEA-COMP:10532"/>
        <dbReference type="Rhea" id="RHEA-COMP:11991"/>
        <dbReference type="ChEBI" id="CHEBI:15378"/>
        <dbReference type="ChEBI" id="CHEBI:29965"/>
        <dbReference type="ChEBI" id="CHEBI:57856"/>
        <dbReference type="ChEBI" id="CHEBI:59789"/>
        <dbReference type="ChEBI" id="CHEBI:61897"/>
        <dbReference type="EC" id="2.1.1.319"/>
    </reaction>
    <physiologicalReaction direction="left-to-right" evidence="11">
        <dbReference type="Rhea" id="RHEA:48097"/>
    </physiologicalReaction>
</comment>
<evidence type="ECO:0000256" key="14">
    <source>
        <dbReference type="ARBA" id="ARBA00070690"/>
    </source>
</evidence>
<keyword evidence="8" id="KW-0677">Repeat</keyword>
<dbReference type="Pfam" id="PF21137">
    <property type="entry name" value="ANM3_C2H2_Zf"/>
    <property type="match status" value="1"/>
</dbReference>
<dbReference type="STRING" id="65489.A0A0D3GU31"/>
<evidence type="ECO:0000256" key="13">
    <source>
        <dbReference type="ARBA" id="ARBA00056803"/>
    </source>
</evidence>
<evidence type="ECO:0000256" key="12">
    <source>
        <dbReference type="ARBA" id="ARBA00049303"/>
    </source>
</evidence>
<dbReference type="InterPro" id="IPR029063">
    <property type="entry name" value="SAM-dependent_MTases_sf"/>
</dbReference>
<feature type="region of interest" description="Disordered" evidence="16">
    <location>
        <begin position="1"/>
        <end position="42"/>
    </location>
</feature>
<keyword evidence="9" id="KW-0863">Zinc-finger</keyword>
<organism evidence="18">
    <name type="scientific">Oryza barthii</name>
    <dbReference type="NCBI Taxonomy" id="65489"/>
    <lineage>
        <taxon>Eukaryota</taxon>
        <taxon>Viridiplantae</taxon>
        <taxon>Streptophyta</taxon>
        <taxon>Embryophyta</taxon>
        <taxon>Tracheophyta</taxon>
        <taxon>Spermatophyta</taxon>
        <taxon>Magnoliopsida</taxon>
        <taxon>Liliopsida</taxon>
        <taxon>Poales</taxon>
        <taxon>Poaceae</taxon>
        <taxon>BOP clade</taxon>
        <taxon>Oryzoideae</taxon>
        <taxon>Oryzeae</taxon>
        <taxon>Oryzinae</taxon>
        <taxon>Oryza</taxon>
    </lineage>
</organism>
<evidence type="ECO:0000313" key="18">
    <source>
        <dbReference type="EnsemblPlants" id="OBART07G23750.1"/>
    </source>
</evidence>
<dbReference type="CDD" id="cd02440">
    <property type="entry name" value="AdoMet_MTases"/>
    <property type="match status" value="1"/>
</dbReference>
<dbReference type="EC" id="2.1.1.319" evidence="2"/>
<dbReference type="CDD" id="cd20266">
    <property type="entry name" value="Complex1_LYR_NDUFA6_LYRM6"/>
    <property type="match status" value="1"/>
</dbReference>